<comment type="caution">
    <text evidence="1">The sequence shown here is derived from an EMBL/GenBank/DDBJ whole genome shotgun (WGS) entry which is preliminary data.</text>
</comment>
<reference evidence="2" key="1">
    <citation type="journal article" date="2022" name="Mol. Ecol. Resour.">
        <title>The genomes of chicory, endive, great burdock and yacon provide insights into Asteraceae palaeo-polyploidization history and plant inulin production.</title>
        <authorList>
            <person name="Fan W."/>
            <person name="Wang S."/>
            <person name="Wang H."/>
            <person name="Wang A."/>
            <person name="Jiang F."/>
            <person name="Liu H."/>
            <person name="Zhao H."/>
            <person name="Xu D."/>
            <person name="Zhang Y."/>
        </authorList>
    </citation>
    <scope>NUCLEOTIDE SEQUENCE [LARGE SCALE GENOMIC DNA]</scope>
    <source>
        <strain evidence="2">cv. Niubang</strain>
    </source>
</reference>
<dbReference type="EMBL" id="CM042057">
    <property type="protein sequence ID" value="KAI3693201.1"/>
    <property type="molecule type" value="Genomic_DNA"/>
</dbReference>
<evidence type="ECO:0000313" key="2">
    <source>
        <dbReference type="Proteomes" id="UP001055879"/>
    </source>
</evidence>
<keyword evidence="2" id="KW-1185">Reference proteome</keyword>
<sequence length="91" mass="10214">MESNLRKAQELDTHQILASVIAADSAQVVFSAENEHLYVCISVYTRVEKNSTLVSLCPHPIFQSYKIKNQSTAITLSICSNSKDRIQFLLL</sequence>
<gene>
    <name evidence="1" type="ORF">L6452_33032</name>
</gene>
<proteinExistence type="predicted"/>
<dbReference type="Proteomes" id="UP001055879">
    <property type="component" value="Linkage Group LG11"/>
</dbReference>
<organism evidence="1 2">
    <name type="scientific">Arctium lappa</name>
    <name type="common">Greater burdock</name>
    <name type="synonym">Lappa major</name>
    <dbReference type="NCBI Taxonomy" id="4217"/>
    <lineage>
        <taxon>Eukaryota</taxon>
        <taxon>Viridiplantae</taxon>
        <taxon>Streptophyta</taxon>
        <taxon>Embryophyta</taxon>
        <taxon>Tracheophyta</taxon>
        <taxon>Spermatophyta</taxon>
        <taxon>Magnoliopsida</taxon>
        <taxon>eudicotyledons</taxon>
        <taxon>Gunneridae</taxon>
        <taxon>Pentapetalae</taxon>
        <taxon>asterids</taxon>
        <taxon>campanulids</taxon>
        <taxon>Asterales</taxon>
        <taxon>Asteraceae</taxon>
        <taxon>Carduoideae</taxon>
        <taxon>Cardueae</taxon>
        <taxon>Arctiinae</taxon>
        <taxon>Arctium</taxon>
    </lineage>
</organism>
<reference evidence="1 2" key="2">
    <citation type="journal article" date="2022" name="Mol. Ecol. Resour.">
        <title>The genomes of chicory, endive, great burdock and yacon provide insights into Asteraceae paleo-polyploidization history and plant inulin production.</title>
        <authorList>
            <person name="Fan W."/>
            <person name="Wang S."/>
            <person name="Wang H."/>
            <person name="Wang A."/>
            <person name="Jiang F."/>
            <person name="Liu H."/>
            <person name="Zhao H."/>
            <person name="Xu D."/>
            <person name="Zhang Y."/>
        </authorList>
    </citation>
    <scope>NUCLEOTIDE SEQUENCE [LARGE SCALE GENOMIC DNA]</scope>
    <source>
        <strain evidence="2">cv. Niubang</strain>
    </source>
</reference>
<accession>A0ACB8Z673</accession>
<protein>
    <submittedName>
        <fullName evidence="1">Uncharacterized protein</fullName>
    </submittedName>
</protein>
<name>A0ACB8Z673_ARCLA</name>
<evidence type="ECO:0000313" key="1">
    <source>
        <dbReference type="EMBL" id="KAI3693201.1"/>
    </source>
</evidence>